<proteinExistence type="predicted"/>
<feature type="region of interest" description="Disordered" evidence="1">
    <location>
        <begin position="73"/>
        <end position="202"/>
    </location>
</feature>
<dbReference type="AlphaFoldDB" id="Q7XHU4"/>
<dbReference type="Proteomes" id="UP000000763">
    <property type="component" value="Chromosome 7"/>
</dbReference>
<feature type="compositionally biased region" description="Basic residues" evidence="1">
    <location>
        <begin position="185"/>
        <end position="200"/>
    </location>
</feature>
<accession>Q7XHU4</accession>
<reference evidence="3" key="1">
    <citation type="journal article" date="2005" name="Nature">
        <title>The map-based sequence of the rice genome.</title>
        <authorList>
            <consortium name="International rice genome sequencing project (IRGSP)"/>
            <person name="Matsumoto T."/>
            <person name="Wu J."/>
            <person name="Kanamori H."/>
            <person name="Katayose Y."/>
            <person name="Fujisawa M."/>
            <person name="Namiki N."/>
            <person name="Mizuno H."/>
            <person name="Yamamoto K."/>
            <person name="Antonio B.A."/>
            <person name="Baba T."/>
            <person name="Sakata K."/>
            <person name="Nagamura Y."/>
            <person name="Aoki H."/>
            <person name="Arikawa K."/>
            <person name="Arita K."/>
            <person name="Bito T."/>
            <person name="Chiden Y."/>
            <person name="Fujitsuka N."/>
            <person name="Fukunaka R."/>
            <person name="Hamada M."/>
            <person name="Harada C."/>
            <person name="Hayashi A."/>
            <person name="Hijishita S."/>
            <person name="Honda M."/>
            <person name="Hosokawa S."/>
            <person name="Ichikawa Y."/>
            <person name="Idonuma A."/>
            <person name="Iijima M."/>
            <person name="Ikeda M."/>
            <person name="Ikeno M."/>
            <person name="Ito K."/>
            <person name="Ito S."/>
            <person name="Ito T."/>
            <person name="Ito Y."/>
            <person name="Ito Y."/>
            <person name="Iwabuchi A."/>
            <person name="Kamiya K."/>
            <person name="Karasawa W."/>
            <person name="Kurita K."/>
            <person name="Katagiri S."/>
            <person name="Kikuta A."/>
            <person name="Kobayashi H."/>
            <person name="Kobayashi N."/>
            <person name="Machita K."/>
            <person name="Maehara T."/>
            <person name="Masukawa M."/>
            <person name="Mizubayashi T."/>
            <person name="Mukai Y."/>
            <person name="Nagasaki H."/>
            <person name="Nagata Y."/>
            <person name="Naito S."/>
            <person name="Nakashima M."/>
            <person name="Nakama Y."/>
            <person name="Nakamichi Y."/>
            <person name="Nakamura M."/>
            <person name="Meguro A."/>
            <person name="Negishi M."/>
            <person name="Ohta I."/>
            <person name="Ohta T."/>
            <person name="Okamoto M."/>
            <person name="Ono N."/>
            <person name="Saji S."/>
            <person name="Sakaguchi M."/>
            <person name="Sakai K."/>
            <person name="Shibata M."/>
            <person name="Shimokawa T."/>
            <person name="Song J."/>
            <person name="Takazaki Y."/>
            <person name="Terasawa K."/>
            <person name="Tsugane M."/>
            <person name="Tsuji K."/>
            <person name="Ueda S."/>
            <person name="Waki K."/>
            <person name="Yamagata H."/>
            <person name="Yamamoto M."/>
            <person name="Yamamoto S."/>
            <person name="Yamane H."/>
            <person name="Yoshiki S."/>
            <person name="Yoshihara R."/>
            <person name="Yukawa K."/>
            <person name="Zhong H."/>
            <person name="Yano M."/>
            <person name="Yuan Q."/>
            <person name="Ouyang S."/>
            <person name="Liu J."/>
            <person name="Jones K.M."/>
            <person name="Gansberger K."/>
            <person name="Moffat K."/>
            <person name="Hill J."/>
            <person name="Bera J."/>
            <person name="Fadrosh D."/>
            <person name="Jin S."/>
            <person name="Johri S."/>
            <person name="Kim M."/>
            <person name="Overton L."/>
            <person name="Reardon M."/>
            <person name="Tsitrin T."/>
            <person name="Vuong H."/>
            <person name="Weaver B."/>
            <person name="Ciecko A."/>
            <person name="Tallon L."/>
            <person name="Jackson J."/>
            <person name="Pai G."/>
            <person name="Aken S.V."/>
            <person name="Utterback T."/>
            <person name="Reidmuller S."/>
            <person name="Feldblyum T."/>
            <person name="Hsiao J."/>
            <person name="Zismann V."/>
            <person name="Iobst S."/>
            <person name="de Vazeille A.R."/>
            <person name="Buell C.R."/>
            <person name="Ying K."/>
            <person name="Li Y."/>
            <person name="Lu T."/>
            <person name="Huang Y."/>
            <person name="Zhao Q."/>
            <person name="Feng Q."/>
            <person name="Zhang L."/>
            <person name="Zhu J."/>
            <person name="Weng Q."/>
            <person name="Mu J."/>
            <person name="Lu Y."/>
            <person name="Fan D."/>
            <person name="Liu Y."/>
            <person name="Guan J."/>
            <person name="Zhang Y."/>
            <person name="Yu S."/>
            <person name="Liu X."/>
            <person name="Zhang Y."/>
            <person name="Hong G."/>
            <person name="Han B."/>
            <person name="Choisne N."/>
            <person name="Demange N."/>
            <person name="Orjeda G."/>
            <person name="Samain S."/>
            <person name="Cattolico L."/>
            <person name="Pelletier E."/>
            <person name="Couloux A."/>
            <person name="Segurens B."/>
            <person name="Wincker P."/>
            <person name="D'Hont A."/>
            <person name="Scarpelli C."/>
            <person name="Weissenbach J."/>
            <person name="Salanoubat M."/>
            <person name="Quetier F."/>
            <person name="Yu Y."/>
            <person name="Kim H.R."/>
            <person name="Rambo T."/>
            <person name="Currie J."/>
            <person name="Collura K."/>
            <person name="Luo M."/>
            <person name="Yang T."/>
            <person name="Ammiraju J.S.S."/>
            <person name="Engler F."/>
            <person name="Soderlund C."/>
            <person name="Wing R.A."/>
            <person name="Palmer L.E."/>
            <person name="de la Bastide M."/>
            <person name="Spiegel L."/>
            <person name="Nascimento L."/>
            <person name="Zutavern T."/>
            <person name="O'Shaughnessy A."/>
            <person name="Dike S."/>
            <person name="Dedhia N."/>
            <person name="Preston R."/>
            <person name="Balija V."/>
            <person name="McCombie W.R."/>
            <person name="Chow T."/>
            <person name="Chen H."/>
            <person name="Chung M."/>
            <person name="Chen C."/>
            <person name="Shaw J."/>
            <person name="Wu H."/>
            <person name="Hsiao K."/>
            <person name="Chao Y."/>
            <person name="Chu M."/>
            <person name="Cheng C."/>
            <person name="Hour A."/>
            <person name="Lee P."/>
            <person name="Lin S."/>
            <person name="Lin Y."/>
            <person name="Liou J."/>
            <person name="Liu S."/>
            <person name="Hsing Y."/>
            <person name="Raghuvanshi S."/>
            <person name="Mohanty A."/>
            <person name="Bharti A.K."/>
            <person name="Gaur A."/>
            <person name="Gupta V."/>
            <person name="Kumar D."/>
            <person name="Ravi V."/>
            <person name="Vij S."/>
            <person name="Kapur A."/>
            <person name="Khurana P."/>
            <person name="Khurana P."/>
            <person name="Khurana J.P."/>
            <person name="Tyagi A.K."/>
            <person name="Gaikwad K."/>
            <person name="Singh A."/>
            <person name="Dalal V."/>
            <person name="Srivastava S."/>
            <person name="Dixit A."/>
            <person name="Pal A.K."/>
            <person name="Ghazi I.A."/>
            <person name="Yadav M."/>
            <person name="Pandit A."/>
            <person name="Bhargava A."/>
            <person name="Sureshbabu K."/>
            <person name="Batra K."/>
            <person name="Sharma T.R."/>
            <person name="Mohapatra T."/>
            <person name="Singh N.K."/>
            <person name="Messing J."/>
            <person name="Nelson A.B."/>
            <person name="Fuks G."/>
            <person name="Kavchok S."/>
            <person name="Keizer G."/>
            <person name="Linton E."/>
            <person name="Llaca V."/>
            <person name="Song R."/>
            <person name="Tanyolac B."/>
            <person name="Young S."/>
            <person name="Ho-Il K."/>
            <person name="Hahn J.H."/>
            <person name="Sangsakoo G."/>
            <person name="Vanavichit A."/>
            <person name="de Mattos Luiz.A.T."/>
            <person name="Zimmer P.D."/>
            <person name="Malone G."/>
            <person name="Dellagostin O."/>
            <person name="de Oliveira A.C."/>
            <person name="Bevan M."/>
            <person name="Bancroft I."/>
            <person name="Minx P."/>
            <person name="Cordum H."/>
            <person name="Wilson R."/>
            <person name="Cheng Z."/>
            <person name="Jin W."/>
            <person name="Jiang J."/>
            <person name="Leong S.A."/>
            <person name="Iwama H."/>
            <person name="Gojobori T."/>
            <person name="Itoh T."/>
            <person name="Niimura Y."/>
            <person name="Fujii Y."/>
            <person name="Habara T."/>
            <person name="Sakai H."/>
            <person name="Sato Y."/>
            <person name="Wilson G."/>
            <person name="Kumar K."/>
            <person name="McCouch S."/>
            <person name="Juretic N."/>
            <person name="Hoen D."/>
            <person name="Wright S."/>
            <person name="Bruskiewich R."/>
            <person name="Bureau T."/>
            <person name="Miyao A."/>
            <person name="Hirochika H."/>
            <person name="Nishikawa T."/>
            <person name="Kadowaki K."/>
            <person name="Sugiura M."/>
            <person name="Burr B."/>
            <person name="Sasaki T."/>
        </authorList>
    </citation>
    <scope>NUCLEOTIDE SEQUENCE [LARGE SCALE GENOMIC DNA]</scope>
    <source>
        <strain evidence="3">cv. Nipponbare</strain>
    </source>
</reference>
<dbReference type="EMBL" id="AP005126">
    <property type="protein sequence ID" value="BAC80033.1"/>
    <property type="molecule type" value="Genomic_DNA"/>
</dbReference>
<sequence>MVVSSSAVRLAIKEIKMTDTWEVFRCVCPKARASKHNSRQRRRGLGQAHVDCHASAREREAWLAQIGRLTAAEGHRRTAANRSEARTPVARGGDGESAHRHGLERGDTTAAGGGGEARRMSDGERGVEWPRRCPREASRDTGRVMAMGFDERGADSDARLREDLDQELTDERERRRQTDGVAARQSRRRGGTTPRGRGRGTRGEWWRPELLVMCPRTHRFLRCSAADGDDEIRSSGDKAVTVECRFGRGNRHRAVERSAGGHGRCKSGGRRGCKERRRRWIGRLKSNHGSAGWRGQGGGGELACGGEKEEGELWLRVLDASAQGGVGTTRQQGTGGDRAAWRARTERLGVAEFRMAAAGSQRRCPPRRSLVRIAHGSFRNTSYVTMAMTVKEGELDLSDEVAQHELDNEACDISTL</sequence>
<evidence type="ECO:0000313" key="3">
    <source>
        <dbReference type="Proteomes" id="UP000000763"/>
    </source>
</evidence>
<evidence type="ECO:0000256" key="1">
    <source>
        <dbReference type="SAM" id="MobiDB-lite"/>
    </source>
</evidence>
<feature type="compositionally biased region" description="Basic and acidic residues" evidence="1">
    <location>
        <begin position="116"/>
        <end position="142"/>
    </location>
</feature>
<feature type="compositionally biased region" description="Basic and acidic residues" evidence="1">
    <location>
        <begin position="93"/>
        <end position="107"/>
    </location>
</feature>
<protein>
    <submittedName>
        <fullName evidence="2">Fibroin-like protein</fullName>
    </submittedName>
</protein>
<name>Q7XHU4_ORYSJ</name>
<gene>
    <name evidence="2" type="primary">OSJNBb0041B22.124</name>
</gene>
<reference evidence="3" key="2">
    <citation type="journal article" date="2008" name="Nucleic Acids Res.">
        <title>The rice annotation project database (RAP-DB): 2008 update.</title>
        <authorList>
            <consortium name="The rice annotation project (RAP)"/>
        </authorList>
    </citation>
    <scope>GENOME REANNOTATION</scope>
    <source>
        <strain evidence="3">cv. Nipponbare</strain>
    </source>
</reference>
<organism evidence="2 3">
    <name type="scientific">Oryza sativa subsp. japonica</name>
    <name type="common">Rice</name>
    <dbReference type="NCBI Taxonomy" id="39947"/>
    <lineage>
        <taxon>Eukaryota</taxon>
        <taxon>Viridiplantae</taxon>
        <taxon>Streptophyta</taxon>
        <taxon>Embryophyta</taxon>
        <taxon>Tracheophyta</taxon>
        <taxon>Spermatophyta</taxon>
        <taxon>Magnoliopsida</taxon>
        <taxon>Liliopsida</taxon>
        <taxon>Poales</taxon>
        <taxon>Poaceae</taxon>
        <taxon>BOP clade</taxon>
        <taxon>Oryzoideae</taxon>
        <taxon>Oryzeae</taxon>
        <taxon>Oryzinae</taxon>
        <taxon>Oryza</taxon>
        <taxon>Oryza sativa</taxon>
    </lineage>
</organism>
<evidence type="ECO:0000313" key="2">
    <source>
        <dbReference type="EMBL" id="BAC80033.1"/>
    </source>
</evidence>
<feature type="compositionally biased region" description="Basic and acidic residues" evidence="1">
    <location>
        <begin position="149"/>
        <end position="178"/>
    </location>
</feature>